<dbReference type="InterPro" id="IPR045051">
    <property type="entry name" value="SBT"/>
</dbReference>
<dbReference type="PROSITE" id="PS51892">
    <property type="entry name" value="SUBTILASE"/>
    <property type="match status" value="1"/>
</dbReference>
<proteinExistence type="inferred from homology"/>
<feature type="domain" description="Peptidase S8/S53" evidence="4">
    <location>
        <begin position="77"/>
        <end position="317"/>
    </location>
</feature>
<dbReference type="SUPFAM" id="SSF52743">
    <property type="entry name" value="Subtilisin-like"/>
    <property type="match status" value="1"/>
</dbReference>
<sequence>MDFVIGLPPSRRHHDSIWVVVDRLTKSAYFLPVHTSYTAEDYARLYIRELVRLHGVPMSIISDRSTQFTSQFWKAFQKGLVGVAPLAYLAIYRVCNSLGFLESDILAAMDIAIEDGVNILSILLGGSSEPFHDDAIALVAYSAMEKGIFVCCSACNRGPTPRSMANEAPWILTVGANTFDRKINVTTVLINKEQFEGCFMRSWWWWGNKSSQSQVVKAARGIAMILINHMQDSFITSSDAYVLPATDVTYTDGQKILTYINSTSNPLATITFQGTIIGDKNTLIVASFSSRGPSRANPGLLKPEIIGPSVNILAAWPTSVENNTEPKPTFNINWVPQCLAHTLVE</sequence>
<dbReference type="Gramene" id="PHT72915">
    <property type="protein sequence ID" value="PHT72915"/>
    <property type="gene ID" value="T459_23700"/>
</dbReference>
<name>A0A2G2YTC7_CAPAN</name>
<reference evidence="5 6" key="1">
    <citation type="journal article" date="2014" name="Nat. Genet.">
        <title>Genome sequence of the hot pepper provides insights into the evolution of pungency in Capsicum species.</title>
        <authorList>
            <person name="Kim S."/>
            <person name="Park M."/>
            <person name="Yeom S.I."/>
            <person name="Kim Y.M."/>
            <person name="Lee J.M."/>
            <person name="Lee H.A."/>
            <person name="Seo E."/>
            <person name="Choi J."/>
            <person name="Cheong K."/>
            <person name="Kim K.T."/>
            <person name="Jung K."/>
            <person name="Lee G.W."/>
            <person name="Oh S.K."/>
            <person name="Bae C."/>
            <person name="Kim S.B."/>
            <person name="Lee H.Y."/>
            <person name="Kim S.Y."/>
            <person name="Kim M.S."/>
            <person name="Kang B.C."/>
            <person name="Jo Y.D."/>
            <person name="Yang H.B."/>
            <person name="Jeong H.J."/>
            <person name="Kang W.H."/>
            <person name="Kwon J.K."/>
            <person name="Shin C."/>
            <person name="Lim J.Y."/>
            <person name="Park J.H."/>
            <person name="Huh J.H."/>
            <person name="Kim J.S."/>
            <person name="Kim B.D."/>
            <person name="Cohen O."/>
            <person name="Paran I."/>
            <person name="Suh M.C."/>
            <person name="Lee S.B."/>
            <person name="Kim Y.K."/>
            <person name="Shin Y."/>
            <person name="Noh S.J."/>
            <person name="Park J."/>
            <person name="Seo Y.S."/>
            <person name="Kwon S.Y."/>
            <person name="Kim H.A."/>
            <person name="Park J.M."/>
            <person name="Kim H.J."/>
            <person name="Choi S.B."/>
            <person name="Bosland P.W."/>
            <person name="Reeves G."/>
            <person name="Jo S.H."/>
            <person name="Lee B.W."/>
            <person name="Cho H.T."/>
            <person name="Choi H.S."/>
            <person name="Lee M.S."/>
            <person name="Yu Y."/>
            <person name="Do Choi Y."/>
            <person name="Park B.S."/>
            <person name="van Deynze A."/>
            <person name="Ashrafi H."/>
            <person name="Hill T."/>
            <person name="Kim W.T."/>
            <person name="Pai H.S."/>
            <person name="Ahn H.K."/>
            <person name="Yeam I."/>
            <person name="Giovannoni J.J."/>
            <person name="Rose J.K."/>
            <person name="Sorensen I."/>
            <person name="Lee S.J."/>
            <person name="Kim R.W."/>
            <person name="Choi I.Y."/>
            <person name="Choi B.S."/>
            <person name="Lim J.S."/>
            <person name="Lee Y.H."/>
            <person name="Choi D."/>
        </authorList>
    </citation>
    <scope>NUCLEOTIDE SEQUENCE [LARGE SCALE GENOMIC DNA]</scope>
    <source>
        <strain evidence="6">cv. CM334</strain>
    </source>
</reference>
<evidence type="ECO:0000256" key="1">
    <source>
        <dbReference type="ARBA" id="ARBA00011073"/>
    </source>
</evidence>
<protein>
    <recommendedName>
        <fullName evidence="4">Peptidase S8/S53 domain-containing protein</fullName>
    </recommendedName>
</protein>
<comment type="caution">
    <text evidence="5">The sequence shown here is derived from an EMBL/GenBank/DDBJ whole genome shotgun (WGS) entry which is preliminary data.</text>
</comment>
<evidence type="ECO:0000256" key="2">
    <source>
        <dbReference type="ARBA" id="ARBA00022729"/>
    </source>
</evidence>
<dbReference type="Gene3D" id="3.40.50.200">
    <property type="entry name" value="Peptidase S8/S53 domain"/>
    <property type="match status" value="2"/>
</dbReference>
<comment type="caution">
    <text evidence="3">Lacks conserved residue(s) required for the propagation of feature annotation.</text>
</comment>
<dbReference type="AlphaFoldDB" id="A0A2G2YTC7"/>
<dbReference type="InterPro" id="IPR012337">
    <property type="entry name" value="RNaseH-like_sf"/>
</dbReference>
<accession>A0A2G2YTC7</accession>
<dbReference type="InterPro" id="IPR000209">
    <property type="entry name" value="Peptidase_S8/S53_dom"/>
</dbReference>
<dbReference type="GO" id="GO:0006508">
    <property type="term" value="P:proteolysis"/>
    <property type="evidence" value="ECO:0007669"/>
    <property type="project" value="InterPro"/>
</dbReference>
<keyword evidence="2" id="KW-0732">Signal</keyword>
<dbReference type="Pfam" id="PF00082">
    <property type="entry name" value="Peptidase_S8"/>
    <property type="match status" value="1"/>
</dbReference>
<dbReference type="GO" id="GO:0004252">
    <property type="term" value="F:serine-type endopeptidase activity"/>
    <property type="evidence" value="ECO:0007669"/>
    <property type="project" value="InterPro"/>
</dbReference>
<dbReference type="SUPFAM" id="SSF53098">
    <property type="entry name" value="Ribonuclease H-like"/>
    <property type="match status" value="1"/>
</dbReference>
<dbReference type="STRING" id="4072.A0A2G2YTC7"/>
<keyword evidence="6" id="KW-1185">Reference proteome</keyword>
<organism evidence="5 6">
    <name type="scientific">Capsicum annuum</name>
    <name type="common">Capsicum pepper</name>
    <dbReference type="NCBI Taxonomy" id="4072"/>
    <lineage>
        <taxon>Eukaryota</taxon>
        <taxon>Viridiplantae</taxon>
        <taxon>Streptophyta</taxon>
        <taxon>Embryophyta</taxon>
        <taxon>Tracheophyta</taxon>
        <taxon>Spermatophyta</taxon>
        <taxon>Magnoliopsida</taxon>
        <taxon>eudicotyledons</taxon>
        <taxon>Gunneridae</taxon>
        <taxon>Pentapetalae</taxon>
        <taxon>asterids</taxon>
        <taxon>lamiids</taxon>
        <taxon>Solanales</taxon>
        <taxon>Solanaceae</taxon>
        <taxon>Solanoideae</taxon>
        <taxon>Capsiceae</taxon>
        <taxon>Capsicum</taxon>
    </lineage>
</organism>
<dbReference type="InterPro" id="IPR036852">
    <property type="entry name" value="Peptidase_S8/S53_dom_sf"/>
</dbReference>
<gene>
    <name evidence="5" type="ORF">T459_23700</name>
</gene>
<dbReference type="EMBL" id="AYRZ02000009">
    <property type="protein sequence ID" value="PHT72915.1"/>
    <property type="molecule type" value="Genomic_DNA"/>
</dbReference>
<evidence type="ECO:0000313" key="6">
    <source>
        <dbReference type="Proteomes" id="UP000222542"/>
    </source>
</evidence>
<evidence type="ECO:0000259" key="4">
    <source>
        <dbReference type="Pfam" id="PF00082"/>
    </source>
</evidence>
<evidence type="ECO:0000256" key="3">
    <source>
        <dbReference type="PROSITE-ProRule" id="PRU01240"/>
    </source>
</evidence>
<dbReference type="CDD" id="cd02120">
    <property type="entry name" value="PA_subtilisin_like"/>
    <property type="match status" value="1"/>
</dbReference>
<dbReference type="Proteomes" id="UP000222542">
    <property type="component" value="Unassembled WGS sequence"/>
</dbReference>
<evidence type="ECO:0000313" key="5">
    <source>
        <dbReference type="EMBL" id="PHT72915.1"/>
    </source>
</evidence>
<reference evidence="5 6" key="2">
    <citation type="journal article" date="2017" name="Genome Biol.">
        <title>New reference genome sequences of hot pepper reveal the massive evolution of plant disease-resistance genes by retroduplication.</title>
        <authorList>
            <person name="Kim S."/>
            <person name="Park J."/>
            <person name="Yeom S.I."/>
            <person name="Kim Y.M."/>
            <person name="Seo E."/>
            <person name="Kim K.T."/>
            <person name="Kim M.S."/>
            <person name="Lee J.M."/>
            <person name="Cheong K."/>
            <person name="Shin H.S."/>
            <person name="Kim S.B."/>
            <person name="Han K."/>
            <person name="Lee J."/>
            <person name="Park M."/>
            <person name="Lee H.A."/>
            <person name="Lee H.Y."/>
            <person name="Lee Y."/>
            <person name="Oh S."/>
            <person name="Lee J.H."/>
            <person name="Choi E."/>
            <person name="Choi E."/>
            <person name="Lee S.E."/>
            <person name="Jeon J."/>
            <person name="Kim H."/>
            <person name="Choi G."/>
            <person name="Song H."/>
            <person name="Lee J."/>
            <person name="Lee S.C."/>
            <person name="Kwon J.K."/>
            <person name="Lee H.Y."/>
            <person name="Koo N."/>
            <person name="Hong Y."/>
            <person name="Kim R.W."/>
            <person name="Kang W.H."/>
            <person name="Huh J.H."/>
            <person name="Kang B.C."/>
            <person name="Yang T.J."/>
            <person name="Lee Y.H."/>
            <person name="Bennetzen J.L."/>
            <person name="Choi D."/>
        </authorList>
    </citation>
    <scope>NUCLEOTIDE SEQUENCE [LARGE SCALE GENOMIC DNA]</scope>
    <source>
        <strain evidence="6">cv. CM334</strain>
    </source>
</reference>
<dbReference type="Gene3D" id="3.50.30.30">
    <property type="match status" value="2"/>
</dbReference>
<dbReference type="PANTHER" id="PTHR10795">
    <property type="entry name" value="PROPROTEIN CONVERTASE SUBTILISIN/KEXIN"/>
    <property type="match status" value="1"/>
</dbReference>
<comment type="similarity">
    <text evidence="1 3">Belongs to the peptidase S8 family.</text>
</comment>